<proteinExistence type="predicted"/>
<gene>
    <name evidence="1" type="ORF">QJ048_10560</name>
</gene>
<evidence type="ECO:0000313" key="2">
    <source>
        <dbReference type="Proteomes" id="UP001226434"/>
    </source>
</evidence>
<comment type="caution">
    <text evidence="1">The sequence shown here is derived from an EMBL/GenBank/DDBJ whole genome shotgun (WGS) entry which is preliminary data.</text>
</comment>
<dbReference type="EMBL" id="JASBRG010000006">
    <property type="protein sequence ID" value="MDI3320216.1"/>
    <property type="molecule type" value="Genomic_DNA"/>
</dbReference>
<dbReference type="Proteomes" id="UP001226434">
    <property type="component" value="Unassembled WGS sequence"/>
</dbReference>
<dbReference type="RefSeq" id="WP_282334314.1">
    <property type="nucleotide sequence ID" value="NZ_JASBRG010000006.1"/>
</dbReference>
<sequence>MKAKERLLKLHEEKNKITVNNKNSIHIASSVSFDTDKLTPKEKARLEELLAKAQSK</sequence>
<organism evidence="1 2">
    <name type="scientific">Pinibacter soli</name>
    <dbReference type="NCBI Taxonomy" id="3044211"/>
    <lineage>
        <taxon>Bacteria</taxon>
        <taxon>Pseudomonadati</taxon>
        <taxon>Bacteroidota</taxon>
        <taxon>Chitinophagia</taxon>
        <taxon>Chitinophagales</taxon>
        <taxon>Chitinophagaceae</taxon>
        <taxon>Pinibacter</taxon>
    </lineage>
</organism>
<name>A0ABT6RCC2_9BACT</name>
<keyword evidence="2" id="KW-1185">Reference proteome</keyword>
<evidence type="ECO:0000313" key="1">
    <source>
        <dbReference type="EMBL" id="MDI3320216.1"/>
    </source>
</evidence>
<reference evidence="1 2" key="1">
    <citation type="submission" date="2023-05" db="EMBL/GenBank/DDBJ databases">
        <title>Genome sequence of Pinibacter sp. MAH-24.</title>
        <authorList>
            <person name="Huq M.A."/>
        </authorList>
    </citation>
    <scope>NUCLEOTIDE SEQUENCE [LARGE SCALE GENOMIC DNA]</scope>
    <source>
        <strain evidence="1 2">MAH-24</strain>
    </source>
</reference>
<protein>
    <submittedName>
        <fullName evidence="1">Uncharacterized protein</fullName>
    </submittedName>
</protein>
<accession>A0ABT6RCC2</accession>